<dbReference type="AlphaFoldDB" id="A0A975GGL9"/>
<dbReference type="EMBL" id="CP061799">
    <property type="protein sequence ID" value="QTA80456.1"/>
    <property type="molecule type" value="Genomic_DNA"/>
</dbReference>
<evidence type="ECO:0000256" key="1">
    <source>
        <dbReference type="SAM" id="SignalP"/>
    </source>
</evidence>
<evidence type="ECO:0000259" key="2">
    <source>
        <dbReference type="Pfam" id="PF07589"/>
    </source>
</evidence>
<dbReference type="Proteomes" id="UP000663720">
    <property type="component" value="Chromosome"/>
</dbReference>
<evidence type="ECO:0000313" key="3">
    <source>
        <dbReference type="EMBL" id="QTA80456.1"/>
    </source>
</evidence>
<organism evidence="3 4">
    <name type="scientific">Desulfonema limicola</name>
    <dbReference type="NCBI Taxonomy" id="45656"/>
    <lineage>
        <taxon>Bacteria</taxon>
        <taxon>Pseudomonadati</taxon>
        <taxon>Thermodesulfobacteriota</taxon>
        <taxon>Desulfobacteria</taxon>
        <taxon>Desulfobacterales</taxon>
        <taxon>Desulfococcaceae</taxon>
        <taxon>Desulfonema</taxon>
    </lineage>
</organism>
<dbReference type="InterPro" id="IPR013424">
    <property type="entry name" value="Ice-binding_C"/>
</dbReference>
<feature type="chain" id="PRO_5037285146" evidence="1">
    <location>
        <begin position="23"/>
        <end position="196"/>
    </location>
</feature>
<accession>A0A975GGL9</accession>
<feature type="signal peptide" evidence="1">
    <location>
        <begin position="1"/>
        <end position="22"/>
    </location>
</feature>
<dbReference type="KEGG" id="dli:dnl_27610"/>
<sequence length="196" mass="21838">MKKLILAICLVLFLGFSSSASAVWIDENYYEYENSGSWLFTNDGNDSNTDIESLESQIESILNLNIELSFMGKRDADNNAVEGEQINVTYSEYNLDGEIDNTLDTGYSGTWAFENTDNVLNFYAVKASNEYAFYYVNPASSFGTWNTSDIGGQKIYEISHFSAYTNSTSSNQVPEPATMFILGSGLMGIGLIRRKK</sequence>
<evidence type="ECO:0000313" key="4">
    <source>
        <dbReference type="Proteomes" id="UP000663720"/>
    </source>
</evidence>
<dbReference type="NCBIfam" id="TIGR02595">
    <property type="entry name" value="PEP_CTERM"/>
    <property type="match status" value="1"/>
</dbReference>
<proteinExistence type="predicted"/>
<name>A0A975GGL9_9BACT</name>
<keyword evidence="1" id="KW-0732">Signal</keyword>
<reference evidence="3" key="1">
    <citation type="journal article" date="2021" name="Microb. Physiol.">
        <title>Proteogenomic Insights into the Physiology of Marine, Sulfate-Reducing, Filamentous Desulfonema limicola and Desulfonema magnum.</title>
        <authorList>
            <person name="Schnaars V."/>
            <person name="Wohlbrand L."/>
            <person name="Scheve S."/>
            <person name="Hinrichs C."/>
            <person name="Reinhardt R."/>
            <person name="Rabus R."/>
        </authorList>
    </citation>
    <scope>NUCLEOTIDE SEQUENCE</scope>
    <source>
        <strain evidence="3">5ac10</strain>
    </source>
</reference>
<dbReference type="RefSeq" id="WP_207692103.1">
    <property type="nucleotide sequence ID" value="NZ_CP061799.1"/>
</dbReference>
<feature type="domain" description="Ice-binding protein C-terminal" evidence="2">
    <location>
        <begin position="172"/>
        <end position="194"/>
    </location>
</feature>
<gene>
    <name evidence="3" type="ORF">dnl_27610</name>
</gene>
<dbReference type="Pfam" id="PF07589">
    <property type="entry name" value="PEP-CTERM"/>
    <property type="match status" value="1"/>
</dbReference>
<keyword evidence="4" id="KW-1185">Reference proteome</keyword>
<protein>
    <submittedName>
        <fullName evidence="3">PEP-CTERM motif-containing protein</fullName>
    </submittedName>
</protein>